<gene>
    <name evidence="3" type="ORF">SAMN05421672_10324</name>
</gene>
<dbReference type="EMBL" id="FTMC01000003">
    <property type="protein sequence ID" value="SIQ10378.1"/>
    <property type="molecule type" value="Genomic_DNA"/>
</dbReference>
<keyword evidence="2" id="KW-0732">Signal</keyword>
<sequence>MKRIALLTMALAMAGCSSTTIKNLDAMQPVSLQPSDIMPSKTALAGKAPRVVVFDADHGTSDLAKSSQVGGTIAREIEKHLGATHVELVDRKLASKLQDELRLAEMRGKLEYQGPEIADIAIVGVISDASSGSSFTESSSWQDSKGRWQTTPAKCNYSGSVSGSIRIYQMPSMREATSVELKGSSSTSEDARSSNCGLTRSGAEQMVRAAATRGVGSIRTDLLNIFAPRGYVIEQRSGEGQHALRVTLGTKHGLKQGMKLELLSVTRSVNPLTNEASVDSFVVGSAFVSDKIGADNAWVVIDEEVIDKIRLGQPVRVQYKKSFMDQMKHLADI</sequence>
<evidence type="ECO:0000256" key="2">
    <source>
        <dbReference type="SAM" id="SignalP"/>
    </source>
</evidence>
<name>A0A1N6Q1C7_9PSED</name>
<organism evidence="3 4">
    <name type="scientific">Pseudomonas flexibilis</name>
    <dbReference type="NCBI Taxonomy" id="706570"/>
    <lineage>
        <taxon>Bacteria</taxon>
        <taxon>Pseudomonadati</taxon>
        <taxon>Pseudomonadota</taxon>
        <taxon>Gammaproteobacteria</taxon>
        <taxon>Pseudomonadales</taxon>
        <taxon>Pseudomonadaceae</taxon>
        <taxon>Pseudomonas</taxon>
    </lineage>
</organism>
<protein>
    <recommendedName>
        <fullName evidence="5">Curli production assembly/transport component CsgG</fullName>
    </recommendedName>
</protein>
<dbReference type="PROSITE" id="PS51257">
    <property type="entry name" value="PROKAR_LIPOPROTEIN"/>
    <property type="match status" value="1"/>
</dbReference>
<feature type="chain" id="PRO_5009937625" description="Curli production assembly/transport component CsgG" evidence="2">
    <location>
        <begin position="22"/>
        <end position="333"/>
    </location>
</feature>
<dbReference type="RefSeq" id="WP_139182013.1">
    <property type="nucleotide sequence ID" value="NZ_FMUP01000002.1"/>
</dbReference>
<evidence type="ECO:0008006" key="5">
    <source>
        <dbReference type="Google" id="ProtNLM"/>
    </source>
</evidence>
<dbReference type="OrthoDB" id="6096888at2"/>
<evidence type="ECO:0000313" key="3">
    <source>
        <dbReference type="EMBL" id="SIQ10378.1"/>
    </source>
</evidence>
<reference evidence="3 4" key="1">
    <citation type="submission" date="2017-01" db="EMBL/GenBank/DDBJ databases">
        <authorList>
            <person name="Mah S.A."/>
            <person name="Swanson W.J."/>
            <person name="Moy G.W."/>
            <person name="Vacquier V.D."/>
        </authorList>
    </citation>
    <scope>NUCLEOTIDE SEQUENCE [LARGE SCALE GENOMIC DNA]</scope>
    <source>
        <strain evidence="3 4">ATCC 29606</strain>
    </source>
</reference>
<evidence type="ECO:0000256" key="1">
    <source>
        <dbReference type="SAM" id="MobiDB-lite"/>
    </source>
</evidence>
<dbReference type="AlphaFoldDB" id="A0A1N6Q1C7"/>
<feature type="compositionally biased region" description="Polar residues" evidence="1">
    <location>
        <begin position="183"/>
        <end position="198"/>
    </location>
</feature>
<feature type="region of interest" description="Disordered" evidence="1">
    <location>
        <begin position="179"/>
        <end position="199"/>
    </location>
</feature>
<dbReference type="Proteomes" id="UP000186079">
    <property type="component" value="Unassembled WGS sequence"/>
</dbReference>
<evidence type="ECO:0000313" key="4">
    <source>
        <dbReference type="Proteomes" id="UP000186079"/>
    </source>
</evidence>
<accession>A0A1N6Q1C7</accession>
<feature type="signal peptide" evidence="2">
    <location>
        <begin position="1"/>
        <end position="21"/>
    </location>
</feature>
<proteinExistence type="predicted"/>